<protein>
    <recommendedName>
        <fullName evidence="12">Telomeric repeat-binding factor</fullName>
    </recommendedName>
</protein>
<dbReference type="Gene3D" id="1.25.40.210">
    <property type="entry name" value="Telomere repeat-binding factor, dimerisation domain"/>
    <property type="match status" value="1"/>
</dbReference>
<dbReference type="SUPFAM" id="SSF46689">
    <property type="entry name" value="Homeodomain-like"/>
    <property type="match status" value="1"/>
</dbReference>
<dbReference type="PANTHER" id="PTHR46833:SF1">
    <property type="entry name" value="TELOMERIC REPEAT-BINDING FACTOR 2"/>
    <property type="match status" value="1"/>
</dbReference>
<keyword evidence="3" id="KW-0779">Telomere</keyword>
<dbReference type="InterPro" id="IPR013867">
    <property type="entry name" value="Telomere_rpt-bd_fac_dimer_dom"/>
</dbReference>
<dbReference type="GO" id="GO:1905839">
    <property type="term" value="P:negative regulation of telomeric D-loop disassembly"/>
    <property type="evidence" value="ECO:0007669"/>
    <property type="project" value="TreeGrafter"/>
</dbReference>
<evidence type="ECO:0000259" key="8">
    <source>
        <dbReference type="PROSITE" id="PS50090"/>
    </source>
</evidence>
<dbReference type="EMBL" id="JAFDVH010000025">
    <property type="protein sequence ID" value="KAG7454499.1"/>
    <property type="molecule type" value="Genomic_DNA"/>
</dbReference>
<dbReference type="InterPro" id="IPR036507">
    <property type="entry name" value="Telomere_rpt-bd_fac_dimer_sf"/>
</dbReference>
<dbReference type="GO" id="GO:0031627">
    <property type="term" value="P:telomeric loop formation"/>
    <property type="evidence" value="ECO:0007669"/>
    <property type="project" value="TreeGrafter"/>
</dbReference>
<accession>A0A9D3SVR1</accession>
<reference evidence="10" key="1">
    <citation type="submission" date="2021-01" db="EMBL/GenBank/DDBJ databases">
        <authorList>
            <person name="Zahm M."/>
            <person name="Roques C."/>
            <person name="Cabau C."/>
            <person name="Klopp C."/>
            <person name="Donnadieu C."/>
            <person name="Jouanno E."/>
            <person name="Lampietro C."/>
            <person name="Louis A."/>
            <person name="Herpin A."/>
            <person name="Echchiki A."/>
            <person name="Berthelot C."/>
            <person name="Parey E."/>
            <person name="Roest-Crollius H."/>
            <person name="Braasch I."/>
            <person name="Postlethwait J."/>
            <person name="Bobe J."/>
            <person name="Montfort J."/>
            <person name="Bouchez O."/>
            <person name="Begum T."/>
            <person name="Mejri S."/>
            <person name="Adams A."/>
            <person name="Chen W.-J."/>
            <person name="Guiguen Y."/>
        </authorList>
    </citation>
    <scope>NUCLEOTIDE SEQUENCE</scope>
    <source>
        <strain evidence="10">YG-15Mar2019-1</strain>
        <tissue evidence="10">Brain</tissue>
    </source>
</reference>
<dbReference type="GO" id="GO:0032208">
    <property type="term" value="P:negative regulation of telomere maintenance via recombination"/>
    <property type="evidence" value="ECO:0007669"/>
    <property type="project" value="TreeGrafter"/>
</dbReference>
<feature type="region of interest" description="Disordered" evidence="7">
    <location>
        <begin position="524"/>
        <end position="553"/>
    </location>
</feature>
<feature type="compositionally biased region" description="Basic and acidic residues" evidence="7">
    <location>
        <begin position="298"/>
        <end position="307"/>
    </location>
</feature>
<dbReference type="GO" id="GO:0042803">
    <property type="term" value="F:protein homodimerization activity"/>
    <property type="evidence" value="ECO:0007669"/>
    <property type="project" value="InterPro"/>
</dbReference>
<keyword evidence="2" id="KW-0158">Chromosome</keyword>
<dbReference type="CDD" id="cd11660">
    <property type="entry name" value="SANT_TRF"/>
    <property type="match status" value="1"/>
</dbReference>
<dbReference type="AlphaFoldDB" id="A0A9D3SVR1"/>
<feature type="compositionally biased region" description="Polar residues" evidence="7">
    <location>
        <begin position="443"/>
        <end position="459"/>
    </location>
</feature>
<dbReference type="InterPro" id="IPR001005">
    <property type="entry name" value="SANT/Myb"/>
</dbReference>
<dbReference type="GO" id="GO:0070198">
    <property type="term" value="P:protein localization to chromosome, telomeric region"/>
    <property type="evidence" value="ECO:0007669"/>
    <property type="project" value="TreeGrafter"/>
</dbReference>
<dbReference type="Pfam" id="PF00249">
    <property type="entry name" value="Myb_DNA-binding"/>
    <property type="match status" value="1"/>
</dbReference>
<evidence type="ECO:0000259" key="9">
    <source>
        <dbReference type="PROSITE" id="PS51294"/>
    </source>
</evidence>
<dbReference type="PROSITE" id="PS50090">
    <property type="entry name" value="MYB_LIKE"/>
    <property type="match status" value="1"/>
</dbReference>
<evidence type="ECO:0000256" key="6">
    <source>
        <dbReference type="ARBA" id="ARBA00023306"/>
    </source>
</evidence>
<keyword evidence="6" id="KW-0131">Cell cycle</keyword>
<keyword evidence="5" id="KW-0539">Nucleus</keyword>
<comment type="subcellular location">
    <subcellularLocation>
        <location evidence="1">Chromosome</location>
        <location evidence="1">Telomere</location>
    </subcellularLocation>
</comment>
<dbReference type="GO" id="GO:0070187">
    <property type="term" value="C:shelterin complex"/>
    <property type="evidence" value="ECO:0007669"/>
    <property type="project" value="TreeGrafter"/>
</dbReference>
<keyword evidence="4" id="KW-0238">DNA-binding</keyword>
<evidence type="ECO:0008006" key="12">
    <source>
        <dbReference type="Google" id="ProtNLM"/>
    </source>
</evidence>
<dbReference type="GO" id="GO:0003720">
    <property type="term" value="F:telomerase activity"/>
    <property type="evidence" value="ECO:0007669"/>
    <property type="project" value="TreeGrafter"/>
</dbReference>
<dbReference type="Proteomes" id="UP001046870">
    <property type="component" value="Chromosome 25"/>
</dbReference>
<feature type="compositionally biased region" description="Basic and acidic residues" evidence="7">
    <location>
        <begin position="425"/>
        <end position="436"/>
    </location>
</feature>
<evidence type="ECO:0000256" key="5">
    <source>
        <dbReference type="ARBA" id="ARBA00023242"/>
    </source>
</evidence>
<dbReference type="GO" id="GO:0005654">
    <property type="term" value="C:nucleoplasm"/>
    <property type="evidence" value="ECO:0007669"/>
    <property type="project" value="UniProtKB-ARBA"/>
</dbReference>
<dbReference type="GO" id="GO:0061820">
    <property type="term" value="P:telomeric D-loop disassembly"/>
    <property type="evidence" value="ECO:0007669"/>
    <property type="project" value="TreeGrafter"/>
</dbReference>
<organism evidence="10 11">
    <name type="scientific">Megalops atlanticus</name>
    <name type="common">Tarpon</name>
    <name type="synonym">Clupea gigantea</name>
    <dbReference type="NCBI Taxonomy" id="7932"/>
    <lineage>
        <taxon>Eukaryota</taxon>
        <taxon>Metazoa</taxon>
        <taxon>Chordata</taxon>
        <taxon>Craniata</taxon>
        <taxon>Vertebrata</taxon>
        <taxon>Euteleostomi</taxon>
        <taxon>Actinopterygii</taxon>
        <taxon>Neopterygii</taxon>
        <taxon>Teleostei</taxon>
        <taxon>Elopiformes</taxon>
        <taxon>Megalopidae</taxon>
        <taxon>Megalops</taxon>
    </lineage>
</organism>
<feature type="domain" description="HTH myb-type" evidence="9">
    <location>
        <begin position="551"/>
        <end position="603"/>
    </location>
</feature>
<comment type="caution">
    <text evidence="10">The sequence shown here is derived from an EMBL/GenBank/DDBJ whole genome shotgun (WGS) entry which is preliminary data.</text>
</comment>
<gene>
    <name evidence="10" type="ORF">MATL_G00260420</name>
</gene>
<dbReference type="Gene3D" id="1.10.10.60">
    <property type="entry name" value="Homeodomain-like"/>
    <property type="match status" value="1"/>
</dbReference>
<evidence type="ECO:0000256" key="4">
    <source>
        <dbReference type="ARBA" id="ARBA00023125"/>
    </source>
</evidence>
<dbReference type="OrthoDB" id="608866at2759"/>
<dbReference type="SUPFAM" id="SSF63600">
    <property type="entry name" value="Telomeric repeat binding factor (TRF) dimerisation domain"/>
    <property type="match status" value="1"/>
</dbReference>
<keyword evidence="11" id="KW-1185">Reference proteome</keyword>
<dbReference type="GO" id="GO:0032210">
    <property type="term" value="P:regulation of telomere maintenance via telomerase"/>
    <property type="evidence" value="ECO:0007669"/>
    <property type="project" value="TreeGrafter"/>
</dbReference>
<feature type="domain" description="Myb-like" evidence="8">
    <location>
        <begin position="546"/>
        <end position="599"/>
    </location>
</feature>
<dbReference type="PROSITE" id="PS51294">
    <property type="entry name" value="HTH_MYB"/>
    <property type="match status" value="1"/>
</dbReference>
<evidence type="ECO:0000256" key="1">
    <source>
        <dbReference type="ARBA" id="ARBA00004574"/>
    </source>
</evidence>
<proteinExistence type="predicted"/>
<evidence type="ECO:0000313" key="11">
    <source>
        <dbReference type="Proteomes" id="UP001046870"/>
    </source>
</evidence>
<evidence type="ECO:0000256" key="2">
    <source>
        <dbReference type="ARBA" id="ARBA00022454"/>
    </source>
</evidence>
<dbReference type="SMART" id="SM00717">
    <property type="entry name" value="SANT"/>
    <property type="match status" value="1"/>
</dbReference>
<dbReference type="InterPro" id="IPR009057">
    <property type="entry name" value="Homeodomain-like_sf"/>
</dbReference>
<dbReference type="InterPro" id="IPR030657">
    <property type="entry name" value="TERF2"/>
</dbReference>
<name>A0A9D3SVR1_MEGAT</name>
<dbReference type="InterPro" id="IPR017930">
    <property type="entry name" value="Myb_dom"/>
</dbReference>
<evidence type="ECO:0000256" key="7">
    <source>
        <dbReference type="SAM" id="MobiDB-lite"/>
    </source>
</evidence>
<feature type="region of interest" description="Disordered" evidence="7">
    <location>
        <begin position="222"/>
        <end position="259"/>
    </location>
</feature>
<feature type="compositionally biased region" description="Polar residues" evidence="7">
    <location>
        <begin position="377"/>
        <end position="401"/>
    </location>
</feature>
<feature type="region of interest" description="Disordered" evidence="7">
    <location>
        <begin position="298"/>
        <end position="508"/>
    </location>
</feature>
<dbReference type="Pfam" id="PF08558">
    <property type="entry name" value="TRF"/>
    <property type="match status" value="1"/>
</dbReference>
<dbReference type="GO" id="GO:0098505">
    <property type="term" value="F:G-rich strand telomeric DNA binding"/>
    <property type="evidence" value="ECO:0007669"/>
    <property type="project" value="TreeGrafter"/>
</dbReference>
<sequence>MAAKEKMLETRENGTENASSRLDCIISRWNVDYYIFSALNSFRDGRYTDFCQFRDILQCLVARPLEHSENLVKKMRVMQFLSRINDGDKLDYTFDSQDSLTPLESALCVLDSISQEQEVSQQDLERVRKSVSEMLVILCIKNGEFAKAKEILTNHFPKVSVGKEAILMGLVQQKSTSHPALEQLTYEQFRAEMLQFSESLFTNSEPFLYKTARKLVALRPQVEDGRPSDHQPTPQDLSLVHAPPTEPSESAAIPEPSETAGGAQVKLSLLRACFAALAKEHGVDTPFAQLEEEVEREVRQENADMDRVLPPCQGSHAPLGSNRPEEAARAERARKHTVARLVVEEDSQESELESVASQESTHMRKKLVVSLERSTPKRQQPSSSREPPTSNGAPPTASRETPSSRKEPPTASGEMPTSNGAMPRAGRETTSCRKELPTASKELPSSSREPPMSPLSSPTVPYRRPRKRPASVAQVRQITDSDEDMCDVSNTPEDLLPAAAPQQSCRSPRKCSLDVSREEKEEWSDEESLFNVSTRNEEGSRRTNRAGQSTKKRWTVEESEWVRQGVEKFGEGSWVRIKNSFPFVGRTPVNIKDRWRTMKKLKMV</sequence>
<dbReference type="GO" id="GO:0031848">
    <property type="term" value="P:protection from non-homologous end joining at telomere"/>
    <property type="evidence" value="ECO:0007669"/>
    <property type="project" value="InterPro"/>
</dbReference>
<evidence type="ECO:0000256" key="3">
    <source>
        <dbReference type="ARBA" id="ARBA00022895"/>
    </source>
</evidence>
<dbReference type="PANTHER" id="PTHR46833">
    <property type="entry name" value="TELOMERIC REPEAT-BINDING FACTOR 2 TERF2"/>
    <property type="match status" value="1"/>
</dbReference>
<dbReference type="GO" id="GO:0003691">
    <property type="term" value="F:double-stranded telomeric DNA binding"/>
    <property type="evidence" value="ECO:0007669"/>
    <property type="project" value="TreeGrafter"/>
</dbReference>
<evidence type="ECO:0000313" key="10">
    <source>
        <dbReference type="EMBL" id="KAG7454499.1"/>
    </source>
</evidence>